<dbReference type="RefSeq" id="WP_204497374.1">
    <property type="nucleotide sequence ID" value="NZ_JAFBDR010000001.1"/>
</dbReference>
<sequence length="252" mass="29278">MENLFGNVAEDFSKYRSGYPRKFYKKLEDDYNIYFQNQKVLDIATSNGLVARDLVNRGCLVTGIDNSPELINEAKKNSQFLNIDYILGDVTNLPFNNDYFDIVTAVHCWNVLSSEKAISEVFRVLKEGGRFIIGQFDQLLMENNIVSETQKLVCKFNPEINQLNNYGIYPHWIEELYKVGFNNIETFSFDTVITFTHEEWRGRMRTRSEIGGSLSREEVLAFDAELNIFLRNYVSDGILKIPHRMFSIICEK</sequence>
<accession>A0ABS2MVK2</accession>
<reference evidence="2 3" key="1">
    <citation type="submission" date="2021-01" db="EMBL/GenBank/DDBJ databases">
        <title>Genomic Encyclopedia of Type Strains, Phase IV (KMG-IV): sequencing the most valuable type-strain genomes for metagenomic binning, comparative biology and taxonomic classification.</title>
        <authorList>
            <person name="Goeker M."/>
        </authorList>
    </citation>
    <scope>NUCLEOTIDE SEQUENCE [LARGE SCALE GENOMIC DNA]</scope>
    <source>
        <strain evidence="2 3">DSM 23711</strain>
    </source>
</reference>
<evidence type="ECO:0000313" key="2">
    <source>
        <dbReference type="EMBL" id="MBM7569932.1"/>
    </source>
</evidence>
<keyword evidence="3" id="KW-1185">Reference proteome</keyword>
<protein>
    <submittedName>
        <fullName evidence="2">Ubiquinone/menaquinone biosynthesis C-methylase UbiE</fullName>
    </submittedName>
</protein>
<dbReference type="CDD" id="cd02440">
    <property type="entry name" value="AdoMet_MTases"/>
    <property type="match status" value="1"/>
</dbReference>
<proteinExistence type="predicted"/>
<organism evidence="2 3">
    <name type="scientific">Aquibacillus albus</name>
    <dbReference type="NCBI Taxonomy" id="1168171"/>
    <lineage>
        <taxon>Bacteria</taxon>
        <taxon>Bacillati</taxon>
        <taxon>Bacillota</taxon>
        <taxon>Bacilli</taxon>
        <taxon>Bacillales</taxon>
        <taxon>Bacillaceae</taxon>
        <taxon>Aquibacillus</taxon>
    </lineage>
</organism>
<dbReference type="Proteomes" id="UP001296943">
    <property type="component" value="Unassembled WGS sequence"/>
</dbReference>
<dbReference type="PANTHER" id="PTHR43591">
    <property type="entry name" value="METHYLTRANSFERASE"/>
    <property type="match status" value="1"/>
</dbReference>
<dbReference type="Pfam" id="PF08241">
    <property type="entry name" value="Methyltransf_11"/>
    <property type="match status" value="1"/>
</dbReference>
<evidence type="ECO:0000259" key="1">
    <source>
        <dbReference type="Pfam" id="PF08241"/>
    </source>
</evidence>
<name>A0ABS2MVK2_9BACI</name>
<evidence type="ECO:0000313" key="3">
    <source>
        <dbReference type="Proteomes" id="UP001296943"/>
    </source>
</evidence>
<feature type="domain" description="Methyltransferase type 11" evidence="1">
    <location>
        <begin position="41"/>
        <end position="133"/>
    </location>
</feature>
<dbReference type="InterPro" id="IPR029063">
    <property type="entry name" value="SAM-dependent_MTases_sf"/>
</dbReference>
<dbReference type="EMBL" id="JAFBDR010000001">
    <property type="protein sequence ID" value="MBM7569932.1"/>
    <property type="molecule type" value="Genomic_DNA"/>
</dbReference>
<comment type="caution">
    <text evidence="2">The sequence shown here is derived from an EMBL/GenBank/DDBJ whole genome shotgun (WGS) entry which is preliminary data.</text>
</comment>
<dbReference type="Gene3D" id="3.40.50.150">
    <property type="entry name" value="Vaccinia Virus protein VP39"/>
    <property type="match status" value="1"/>
</dbReference>
<gene>
    <name evidence="2" type="ORF">JOC48_000401</name>
</gene>
<dbReference type="SUPFAM" id="SSF53335">
    <property type="entry name" value="S-adenosyl-L-methionine-dependent methyltransferases"/>
    <property type="match status" value="1"/>
</dbReference>
<dbReference type="InterPro" id="IPR013216">
    <property type="entry name" value="Methyltransf_11"/>
</dbReference>
<keyword evidence="2" id="KW-0830">Ubiquinone</keyword>